<feature type="compositionally biased region" description="Acidic residues" evidence="1">
    <location>
        <begin position="298"/>
        <end position="316"/>
    </location>
</feature>
<feature type="compositionally biased region" description="Polar residues" evidence="1">
    <location>
        <begin position="254"/>
        <end position="264"/>
    </location>
</feature>
<gene>
    <name evidence="2" type="ORF">H2200_006203</name>
</gene>
<organism evidence="2 3">
    <name type="scientific">Cladophialophora chaetospira</name>
    <dbReference type="NCBI Taxonomy" id="386627"/>
    <lineage>
        <taxon>Eukaryota</taxon>
        <taxon>Fungi</taxon>
        <taxon>Dikarya</taxon>
        <taxon>Ascomycota</taxon>
        <taxon>Pezizomycotina</taxon>
        <taxon>Eurotiomycetes</taxon>
        <taxon>Chaetothyriomycetidae</taxon>
        <taxon>Chaetothyriales</taxon>
        <taxon>Herpotrichiellaceae</taxon>
        <taxon>Cladophialophora</taxon>
    </lineage>
</organism>
<dbReference type="AlphaFoldDB" id="A0AA38XAH4"/>
<evidence type="ECO:0000313" key="2">
    <source>
        <dbReference type="EMBL" id="KAJ9609874.1"/>
    </source>
</evidence>
<comment type="caution">
    <text evidence="2">The sequence shown here is derived from an EMBL/GenBank/DDBJ whole genome shotgun (WGS) entry which is preliminary data.</text>
</comment>
<feature type="compositionally biased region" description="Low complexity" evidence="1">
    <location>
        <begin position="199"/>
        <end position="215"/>
    </location>
</feature>
<accession>A0AA38XAH4</accession>
<feature type="region of interest" description="Disordered" evidence="1">
    <location>
        <begin position="248"/>
        <end position="270"/>
    </location>
</feature>
<proteinExistence type="predicted"/>
<evidence type="ECO:0000313" key="3">
    <source>
        <dbReference type="Proteomes" id="UP001172673"/>
    </source>
</evidence>
<feature type="region of interest" description="Disordered" evidence="1">
    <location>
        <begin position="288"/>
        <end position="316"/>
    </location>
</feature>
<dbReference type="Proteomes" id="UP001172673">
    <property type="component" value="Unassembled WGS sequence"/>
</dbReference>
<feature type="region of interest" description="Disordered" evidence="1">
    <location>
        <begin position="188"/>
        <end position="215"/>
    </location>
</feature>
<keyword evidence="3" id="KW-1185">Reference proteome</keyword>
<evidence type="ECO:0000256" key="1">
    <source>
        <dbReference type="SAM" id="MobiDB-lite"/>
    </source>
</evidence>
<name>A0AA38XAH4_9EURO</name>
<dbReference type="EMBL" id="JAPDRK010000008">
    <property type="protein sequence ID" value="KAJ9609874.1"/>
    <property type="molecule type" value="Genomic_DNA"/>
</dbReference>
<sequence>MFTFTDVTQLIVGSAAARRSETKRLDRMYKDAEANLKLFKEVTRSSPQTSSTRAIPITISRPHAIPVTTRPHAIPITTSRPLVIQDTGVPVAKTPALHRTISTPAVASFPPNRLEEFKRTNSESQIANPQFEMTGFGAYRRAANASASWQLNHLEEKFKNDGDIIAKFLGDQPPMGIDTKIWREYRKKNAHKHKSRQASVHTFSSSRSPSSSTAASSVPVIDACSEHTDPATGTKVIRGFHISQSITISKTSSPASSRTESLSTIPERKKKEALNALSKAQMRERMRKAAFESAISSDDSEVDNISEDEEENWEDI</sequence>
<protein>
    <submittedName>
        <fullName evidence="2">Uncharacterized protein</fullName>
    </submittedName>
</protein>
<reference evidence="2" key="1">
    <citation type="submission" date="2022-10" db="EMBL/GenBank/DDBJ databases">
        <title>Culturing micro-colonial fungi from biological soil crusts in the Mojave desert and describing Neophaeococcomyces mojavensis, and introducing the new genera and species Taxawa tesnikishii.</title>
        <authorList>
            <person name="Kurbessoian T."/>
            <person name="Stajich J.E."/>
        </authorList>
    </citation>
    <scope>NUCLEOTIDE SEQUENCE</scope>
    <source>
        <strain evidence="2">TK_41</strain>
    </source>
</reference>